<gene>
    <name evidence="3" type="ORF">NA56DRAFT_699179</name>
</gene>
<evidence type="ECO:0000256" key="1">
    <source>
        <dbReference type="SAM" id="MobiDB-lite"/>
    </source>
</evidence>
<evidence type="ECO:0000313" key="3">
    <source>
        <dbReference type="EMBL" id="PMD25261.1"/>
    </source>
</evidence>
<keyword evidence="2" id="KW-1133">Transmembrane helix</keyword>
<keyword evidence="2" id="KW-0472">Membrane</keyword>
<protein>
    <submittedName>
        <fullName evidence="3">Uncharacterized protein</fullName>
    </submittedName>
</protein>
<proteinExistence type="predicted"/>
<dbReference type="AlphaFoldDB" id="A0A2J6QG69"/>
<dbReference type="OrthoDB" id="3524679at2759"/>
<organism evidence="3 4">
    <name type="scientific">Hyaloscypha hepaticicola</name>
    <dbReference type="NCBI Taxonomy" id="2082293"/>
    <lineage>
        <taxon>Eukaryota</taxon>
        <taxon>Fungi</taxon>
        <taxon>Dikarya</taxon>
        <taxon>Ascomycota</taxon>
        <taxon>Pezizomycotina</taxon>
        <taxon>Leotiomycetes</taxon>
        <taxon>Helotiales</taxon>
        <taxon>Hyaloscyphaceae</taxon>
        <taxon>Hyaloscypha</taxon>
    </lineage>
</organism>
<feature type="region of interest" description="Disordered" evidence="1">
    <location>
        <begin position="92"/>
        <end position="125"/>
    </location>
</feature>
<keyword evidence="2" id="KW-0812">Transmembrane</keyword>
<evidence type="ECO:0000313" key="4">
    <source>
        <dbReference type="Proteomes" id="UP000235672"/>
    </source>
</evidence>
<dbReference type="EMBL" id="KZ613470">
    <property type="protein sequence ID" value="PMD25261.1"/>
    <property type="molecule type" value="Genomic_DNA"/>
</dbReference>
<name>A0A2J6QG69_9HELO</name>
<reference evidence="3 4" key="1">
    <citation type="submission" date="2016-05" db="EMBL/GenBank/DDBJ databases">
        <title>A degradative enzymes factory behind the ericoid mycorrhizal symbiosis.</title>
        <authorList>
            <consortium name="DOE Joint Genome Institute"/>
            <person name="Martino E."/>
            <person name="Morin E."/>
            <person name="Grelet G."/>
            <person name="Kuo A."/>
            <person name="Kohler A."/>
            <person name="Daghino S."/>
            <person name="Barry K."/>
            <person name="Choi C."/>
            <person name="Cichocki N."/>
            <person name="Clum A."/>
            <person name="Copeland A."/>
            <person name="Hainaut M."/>
            <person name="Haridas S."/>
            <person name="Labutti K."/>
            <person name="Lindquist E."/>
            <person name="Lipzen A."/>
            <person name="Khouja H.-R."/>
            <person name="Murat C."/>
            <person name="Ohm R."/>
            <person name="Olson A."/>
            <person name="Spatafora J."/>
            <person name="Veneault-Fourrey C."/>
            <person name="Henrissat B."/>
            <person name="Grigoriev I."/>
            <person name="Martin F."/>
            <person name="Perotto S."/>
        </authorList>
    </citation>
    <scope>NUCLEOTIDE SEQUENCE [LARGE SCALE GENOMIC DNA]</scope>
    <source>
        <strain evidence="3 4">UAMH 7357</strain>
    </source>
</reference>
<feature type="transmembrane region" description="Helical" evidence="2">
    <location>
        <begin position="61"/>
        <end position="80"/>
    </location>
</feature>
<accession>A0A2J6QG69</accession>
<feature type="transmembrane region" description="Helical" evidence="2">
    <location>
        <begin position="20"/>
        <end position="41"/>
    </location>
</feature>
<evidence type="ECO:0000256" key="2">
    <source>
        <dbReference type="SAM" id="Phobius"/>
    </source>
</evidence>
<dbReference type="STRING" id="1745343.A0A2J6QG69"/>
<sequence length="125" mass="13508">MSAAKRDSSRLDKYVTAIRIFVWASVATALTAAYSVTYTISAVAYAASPTLAVSRDKVLEVLQWMVLGFSALFAISVHKLTQIDDSDILPAAKSASTPTKRSIPPQTAAKRALPRPVARQRKDSL</sequence>
<keyword evidence="4" id="KW-1185">Reference proteome</keyword>
<dbReference type="Proteomes" id="UP000235672">
    <property type="component" value="Unassembled WGS sequence"/>
</dbReference>